<dbReference type="Gene3D" id="3.10.620.30">
    <property type="match status" value="1"/>
</dbReference>
<feature type="signal peptide" evidence="3">
    <location>
        <begin position="1"/>
        <end position="30"/>
    </location>
</feature>
<feature type="compositionally biased region" description="Low complexity" evidence="1">
    <location>
        <begin position="745"/>
        <end position="757"/>
    </location>
</feature>
<dbReference type="Proteomes" id="UP000627838">
    <property type="component" value="Unassembled WGS sequence"/>
</dbReference>
<reference evidence="5 6" key="1">
    <citation type="submission" date="2020-10" db="EMBL/GenBank/DDBJ databases">
        <title>Sequencing the genomes of 1000 actinobacteria strains.</title>
        <authorList>
            <person name="Klenk H.-P."/>
        </authorList>
    </citation>
    <scope>NUCLEOTIDE SEQUENCE [LARGE SCALE GENOMIC DNA]</scope>
    <source>
        <strain evidence="5 6">DSM 46744</strain>
    </source>
</reference>
<evidence type="ECO:0000259" key="4">
    <source>
        <dbReference type="SMART" id="SM00460"/>
    </source>
</evidence>
<feature type="region of interest" description="Disordered" evidence="1">
    <location>
        <begin position="738"/>
        <end position="757"/>
    </location>
</feature>
<feature type="transmembrane region" description="Helical" evidence="2">
    <location>
        <begin position="591"/>
        <end position="610"/>
    </location>
</feature>
<keyword evidence="2" id="KW-0812">Transmembrane</keyword>
<keyword evidence="3" id="KW-0732">Signal</keyword>
<gene>
    <name evidence="5" type="ORF">H4W34_002694</name>
</gene>
<evidence type="ECO:0000256" key="1">
    <source>
        <dbReference type="SAM" id="MobiDB-lite"/>
    </source>
</evidence>
<feature type="region of interest" description="Disordered" evidence="1">
    <location>
        <begin position="542"/>
        <end position="584"/>
    </location>
</feature>
<dbReference type="InterPro" id="IPR038765">
    <property type="entry name" value="Papain-like_cys_pep_sf"/>
</dbReference>
<dbReference type="SUPFAM" id="SSF54001">
    <property type="entry name" value="Cysteine proteinases"/>
    <property type="match status" value="1"/>
</dbReference>
<evidence type="ECO:0000313" key="5">
    <source>
        <dbReference type="EMBL" id="MBE1532861.1"/>
    </source>
</evidence>
<dbReference type="InterPro" id="IPR002931">
    <property type="entry name" value="Transglutaminase-like"/>
</dbReference>
<evidence type="ECO:0000256" key="3">
    <source>
        <dbReference type="SAM" id="SignalP"/>
    </source>
</evidence>
<comment type="caution">
    <text evidence="5">The sequence shown here is derived from an EMBL/GenBank/DDBJ whole genome shotgun (WGS) entry which is preliminary data.</text>
</comment>
<evidence type="ECO:0000313" key="6">
    <source>
        <dbReference type="Proteomes" id="UP000627838"/>
    </source>
</evidence>
<dbReference type="EMBL" id="JADBDZ010000001">
    <property type="protein sequence ID" value="MBE1532861.1"/>
    <property type="molecule type" value="Genomic_DNA"/>
</dbReference>
<accession>A0ABR9JR42</accession>
<feature type="transmembrane region" description="Helical" evidence="2">
    <location>
        <begin position="67"/>
        <end position="87"/>
    </location>
</feature>
<feature type="transmembrane region" description="Helical" evidence="2">
    <location>
        <begin position="221"/>
        <end position="243"/>
    </location>
</feature>
<keyword evidence="2" id="KW-1133">Transmembrane helix</keyword>
<dbReference type="RefSeq" id="WP_192759494.1">
    <property type="nucleotide sequence ID" value="NZ_JADBDZ010000001.1"/>
</dbReference>
<dbReference type="InterPro" id="IPR052901">
    <property type="entry name" value="Bact_TGase-like"/>
</dbReference>
<feature type="domain" description="Transglutaminase-like" evidence="4">
    <location>
        <begin position="476"/>
        <end position="545"/>
    </location>
</feature>
<proteinExistence type="predicted"/>
<dbReference type="SMART" id="SM00460">
    <property type="entry name" value="TGc"/>
    <property type="match status" value="1"/>
</dbReference>
<feature type="transmembrane region" description="Helical" evidence="2">
    <location>
        <begin position="40"/>
        <end position="60"/>
    </location>
</feature>
<feature type="transmembrane region" description="Helical" evidence="2">
    <location>
        <begin position="122"/>
        <end position="141"/>
    </location>
</feature>
<dbReference type="Pfam" id="PF01841">
    <property type="entry name" value="Transglut_core"/>
    <property type="match status" value="1"/>
</dbReference>
<feature type="chain" id="PRO_5047013712" evidence="3">
    <location>
        <begin position="31"/>
        <end position="757"/>
    </location>
</feature>
<keyword evidence="6" id="KW-1185">Reference proteome</keyword>
<keyword evidence="2" id="KW-0472">Membrane</keyword>
<dbReference type="PANTHER" id="PTHR42736:SF1">
    <property type="entry name" value="PROTEIN-GLUTAMINE GAMMA-GLUTAMYLTRANSFERASE"/>
    <property type="match status" value="1"/>
</dbReference>
<sequence>MNTARGRRARAALSAAAVALAAAASAPLLAAGYGEPSPVVAVLACTAALAVAVTAAAHRLPRAAGPAAIPVGLPVAAIWLVVLASRAPGPVQGAVPGAVDAVLHSGARILTTAPGAAATVDLLAFPVLAVWLAGAIATVLCRDGRVLPALVPGTVLLCGAAALNPQAAGPGCRSAALLVGAATVLLAAAPRGRPDAGRAGLTVRMLGPEPVPEPRRARVRALAAAAALVCAVPLSGVGAAVAAPGVLEGLPVRAGDPRRAAEAPEVPRAVRNPLSYLSAWAADPDVPLMDVSGPPTSLRWVTLAEFTGPVWLPDSTYRPSGPVLRPAEEAPPGSVRTAVRVSVRNLPGDWVPAPGVPTRVDGIAVGHDETSGTLLSSDGPVAGRAYTATGAVPDWSGPRASPAAPASGGGYERYLRLPPGAPPRLAEIAVAAAGDGDDHRRASRLAEYLRESYTFEPGAPGGHGYAELAELLVPPGRRGGGATSEQFASAFAVLARAVGLPSRVVVGFGQGEGDGDGRVVRTGDAVAWGEIHFEGLGWVPYDPNPKRRSTASPRPRPGERTGVGGTHDDGAARTAGSGGGSGLPRHGGHPLLPVVPLVLLLLFVVGVPLLRLSRLRRLRRGSPSDRILAMWTEVLVAMRLAGLPVPVSATTAEVTARLAREVPRTDPGTLRRLGALVNAAGFGGTVTPADAAVADAQARSLIAELRRSRSLPRRLVWWWDPRALPRAAHPIRSTRWVHTGSAGDTRSTSVTATTVRQ</sequence>
<dbReference type="Pfam" id="PF11992">
    <property type="entry name" value="TgpA_N"/>
    <property type="match status" value="1"/>
</dbReference>
<protein>
    <submittedName>
        <fullName evidence="5">Transglutaminase-like putative cysteine protease</fullName>
    </submittedName>
</protein>
<dbReference type="PANTHER" id="PTHR42736">
    <property type="entry name" value="PROTEIN-GLUTAMINE GAMMA-GLUTAMYLTRANSFERASE"/>
    <property type="match status" value="1"/>
</dbReference>
<organism evidence="5 6">
    <name type="scientific">Actinomadura algeriensis</name>
    <dbReference type="NCBI Taxonomy" id="1679523"/>
    <lineage>
        <taxon>Bacteria</taxon>
        <taxon>Bacillati</taxon>
        <taxon>Actinomycetota</taxon>
        <taxon>Actinomycetes</taxon>
        <taxon>Streptosporangiales</taxon>
        <taxon>Thermomonosporaceae</taxon>
        <taxon>Actinomadura</taxon>
    </lineage>
</organism>
<evidence type="ECO:0000256" key="2">
    <source>
        <dbReference type="SAM" id="Phobius"/>
    </source>
</evidence>
<name>A0ABR9JR42_9ACTN</name>
<dbReference type="InterPro" id="IPR021878">
    <property type="entry name" value="TgpA_N"/>
</dbReference>